<dbReference type="Proteomes" id="UP001652661">
    <property type="component" value="Chromosome 3L"/>
</dbReference>
<dbReference type="GeneID" id="108075279"/>
<dbReference type="RefSeq" id="XP_070142088.1">
    <property type="nucleotide sequence ID" value="XM_070285987.1"/>
</dbReference>
<name>A0ABM4GH99_DROKI</name>
<reference evidence="2" key="1">
    <citation type="submission" date="2025-08" db="UniProtKB">
        <authorList>
            <consortium name="RefSeq"/>
        </authorList>
    </citation>
    <scope>IDENTIFICATION</scope>
    <source>
        <strain evidence="2">14028-0561.14</strain>
        <tissue evidence="2">Whole fly</tissue>
    </source>
</reference>
<organism evidence="1 2">
    <name type="scientific">Drosophila kikkawai</name>
    <name type="common">Fruit fly</name>
    <dbReference type="NCBI Taxonomy" id="30033"/>
    <lineage>
        <taxon>Eukaryota</taxon>
        <taxon>Metazoa</taxon>
        <taxon>Ecdysozoa</taxon>
        <taxon>Arthropoda</taxon>
        <taxon>Hexapoda</taxon>
        <taxon>Insecta</taxon>
        <taxon>Pterygota</taxon>
        <taxon>Neoptera</taxon>
        <taxon>Endopterygota</taxon>
        <taxon>Diptera</taxon>
        <taxon>Brachycera</taxon>
        <taxon>Muscomorpha</taxon>
        <taxon>Ephydroidea</taxon>
        <taxon>Drosophilidae</taxon>
        <taxon>Drosophila</taxon>
        <taxon>Sophophora</taxon>
    </lineage>
</organism>
<evidence type="ECO:0000313" key="2">
    <source>
        <dbReference type="RefSeq" id="XP_070142088.1"/>
    </source>
</evidence>
<keyword evidence="1" id="KW-1185">Reference proteome</keyword>
<proteinExistence type="predicted"/>
<accession>A0ABM4GH99</accession>
<protein>
    <submittedName>
        <fullName evidence="2">Uncharacterized protein isoform X1</fullName>
    </submittedName>
</protein>
<sequence>MDQVEGIARAGGSPQPLYMELIVYATTSCRMFYIQDASAWLEWSSEDPRGQNLTAQEACRMFLTKVLPHIDTYQLPASIKNRCKLWNLHPLFRRVAEGYLYVGESSGLTARFVVEPNRDFRLVSGISGQSESAERSHTVLMDNEAVEHQTCTGYNFKISVEMAALLSVMVSTDQELSIGQMHDLAEIHRRLRLAKQSFEDTGSLAPFRSEVDHLVYNMNIFVNIKEKLCRVMSNCKKY</sequence>
<gene>
    <name evidence="2" type="primary">LOC108075279</name>
</gene>
<evidence type="ECO:0000313" key="1">
    <source>
        <dbReference type="Proteomes" id="UP001652661"/>
    </source>
</evidence>